<dbReference type="Gene3D" id="3.30.70.270">
    <property type="match status" value="1"/>
</dbReference>
<dbReference type="Pfam" id="PF00990">
    <property type="entry name" value="GGDEF"/>
    <property type="match status" value="1"/>
</dbReference>
<proteinExistence type="predicted"/>
<dbReference type="RefSeq" id="WP_132541286.1">
    <property type="nucleotide sequence ID" value="NZ_SLWY01000008.1"/>
</dbReference>
<dbReference type="PROSITE" id="PS50887">
    <property type="entry name" value="GGDEF"/>
    <property type="match status" value="1"/>
</dbReference>
<dbReference type="EMBL" id="SLWY01000008">
    <property type="protein sequence ID" value="TCO81431.1"/>
    <property type="molecule type" value="Genomic_DNA"/>
</dbReference>
<evidence type="ECO:0000313" key="3">
    <source>
        <dbReference type="Proteomes" id="UP000295765"/>
    </source>
</evidence>
<dbReference type="InterPro" id="IPR000160">
    <property type="entry name" value="GGDEF_dom"/>
</dbReference>
<dbReference type="Proteomes" id="UP000295765">
    <property type="component" value="Unassembled WGS sequence"/>
</dbReference>
<dbReference type="SUPFAM" id="SSF55073">
    <property type="entry name" value="Nucleotide cyclase"/>
    <property type="match status" value="1"/>
</dbReference>
<dbReference type="SMART" id="SM00267">
    <property type="entry name" value="GGDEF"/>
    <property type="match status" value="1"/>
</dbReference>
<dbReference type="InterPro" id="IPR043128">
    <property type="entry name" value="Rev_trsase/Diguanyl_cyclase"/>
</dbReference>
<comment type="caution">
    <text evidence="2">The sequence shown here is derived from an EMBL/GenBank/DDBJ whole genome shotgun (WGS) entry which is preliminary data.</text>
</comment>
<keyword evidence="3" id="KW-1185">Reference proteome</keyword>
<accession>A0A4R2L2T5</accession>
<reference evidence="2 3" key="1">
    <citation type="submission" date="2019-03" db="EMBL/GenBank/DDBJ databases">
        <title>Genomic Encyclopedia of Type Strains, Phase IV (KMG-IV): sequencing the most valuable type-strain genomes for metagenomic binning, comparative biology and taxonomic classification.</title>
        <authorList>
            <person name="Goeker M."/>
        </authorList>
    </citation>
    <scope>NUCLEOTIDE SEQUENCE [LARGE SCALE GENOMIC DNA]</scope>
    <source>
        <strain evidence="2 3">DSM 25287</strain>
    </source>
</reference>
<dbReference type="AlphaFoldDB" id="A0A4R2L2T5"/>
<dbReference type="InterPro" id="IPR029787">
    <property type="entry name" value="Nucleotide_cyclase"/>
</dbReference>
<sequence>MSEDRPAVSPAAARALLIAAVPADAEPALAALRAQGYVPVVVPALAFTAFPTPLRPEALAGWLGAPPTGGDVLGLALLTAGTAIAEAPEGVRPADAAMRERLEQELARCARYRHTLALALLEPDGAAALAHRFGERAGRGEVDELGGWLQRRLRRTDVVGAGGGLRCALILPETDAAAALTVIERLRIEYLQRRQRERALGYVAGFSAGLAAGAGDAAPLWQAALGALERAQAAGGDCVRLAEVADPP</sequence>
<organism evidence="2 3">
    <name type="scientific">Plasticicumulans lactativorans</name>
    <dbReference type="NCBI Taxonomy" id="1133106"/>
    <lineage>
        <taxon>Bacteria</taxon>
        <taxon>Pseudomonadati</taxon>
        <taxon>Pseudomonadota</taxon>
        <taxon>Gammaproteobacteria</taxon>
        <taxon>Candidatus Competibacteraceae</taxon>
        <taxon>Plasticicumulans</taxon>
    </lineage>
</organism>
<protein>
    <submittedName>
        <fullName evidence="2">Diguanylate cyclase (GGDEF)-like protein</fullName>
    </submittedName>
</protein>
<evidence type="ECO:0000259" key="1">
    <source>
        <dbReference type="PROSITE" id="PS50887"/>
    </source>
</evidence>
<evidence type="ECO:0000313" key="2">
    <source>
        <dbReference type="EMBL" id="TCO81431.1"/>
    </source>
</evidence>
<gene>
    <name evidence="2" type="ORF">EV699_10862</name>
</gene>
<feature type="domain" description="GGDEF" evidence="1">
    <location>
        <begin position="114"/>
        <end position="244"/>
    </location>
</feature>
<name>A0A4R2L2T5_9GAMM</name>
<dbReference type="NCBIfam" id="TIGR00254">
    <property type="entry name" value="GGDEF"/>
    <property type="match status" value="1"/>
</dbReference>